<evidence type="ECO:0000256" key="2">
    <source>
        <dbReference type="ARBA" id="ARBA00022617"/>
    </source>
</evidence>
<evidence type="ECO:0000256" key="5">
    <source>
        <dbReference type="ARBA" id="ARBA00023004"/>
    </source>
</evidence>
<dbReference type="EMBL" id="JACBGI020000027">
    <property type="protein sequence ID" value="MBF6058771.1"/>
    <property type="molecule type" value="Genomic_DNA"/>
</dbReference>
<reference evidence="9 10" key="1">
    <citation type="submission" date="2020-06" db="EMBL/GenBank/DDBJ databases">
        <authorList>
            <person name="Scott K."/>
        </authorList>
    </citation>
    <scope>NUCLEOTIDE SEQUENCE [LARGE SCALE GENOMIC DNA]</scope>
    <source>
        <strain evidence="9 10">HH1</strain>
    </source>
</reference>
<feature type="chain" id="PRO_5047131367" evidence="7">
    <location>
        <begin position="26"/>
        <end position="104"/>
    </location>
</feature>
<evidence type="ECO:0000256" key="1">
    <source>
        <dbReference type="ARBA" id="ARBA00022448"/>
    </source>
</evidence>
<feature type="domain" description="Cytochrome c" evidence="8">
    <location>
        <begin position="26"/>
        <end position="104"/>
    </location>
</feature>
<dbReference type="SUPFAM" id="SSF46626">
    <property type="entry name" value="Cytochrome c"/>
    <property type="match status" value="1"/>
</dbReference>
<comment type="caution">
    <text evidence="9">The sequence shown here is derived from an EMBL/GenBank/DDBJ whole genome shotgun (WGS) entry which is preliminary data.</text>
</comment>
<organism evidence="9 10">
    <name type="scientific">Thiomicrorhabdus heinhorstiae</name>
    <dbReference type="NCBI Taxonomy" id="2748010"/>
    <lineage>
        <taxon>Bacteria</taxon>
        <taxon>Pseudomonadati</taxon>
        <taxon>Pseudomonadota</taxon>
        <taxon>Gammaproteobacteria</taxon>
        <taxon>Thiotrichales</taxon>
        <taxon>Piscirickettsiaceae</taxon>
        <taxon>Thiomicrorhabdus</taxon>
    </lineage>
</organism>
<keyword evidence="2 6" id="KW-0349">Heme</keyword>
<dbReference type="InterPro" id="IPR009056">
    <property type="entry name" value="Cyt_c-like_dom"/>
</dbReference>
<evidence type="ECO:0000256" key="6">
    <source>
        <dbReference type="PROSITE-ProRule" id="PRU00433"/>
    </source>
</evidence>
<keyword evidence="1" id="KW-0813">Transport</keyword>
<dbReference type="Pfam" id="PF00034">
    <property type="entry name" value="Cytochrom_C"/>
    <property type="match status" value="1"/>
</dbReference>
<dbReference type="Gene3D" id="1.10.760.10">
    <property type="entry name" value="Cytochrome c-like domain"/>
    <property type="match status" value="1"/>
</dbReference>
<evidence type="ECO:0000256" key="3">
    <source>
        <dbReference type="ARBA" id="ARBA00022723"/>
    </source>
</evidence>
<keyword evidence="3 6" id="KW-0479">Metal-binding</keyword>
<name>A0ABS0C3Q7_9GAMM</name>
<dbReference type="PROSITE" id="PS51007">
    <property type="entry name" value="CYTC"/>
    <property type="match status" value="1"/>
</dbReference>
<keyword evidence="5 6" id="KW-0408">Iron</keyword>
<sequence>MKSVLKASLVSVTLITAASAQSVQAGDVQQGKQKAALCFSCHGEQGRAILPQYPNLSGQSAKYLSIALKGYKNGTRLDPVMAPMAKILSEDDIANISAYFATFQ</sequence>
<keyword evidence="10" id="KW-1185">Reference proteome</keyword>
<evidence type="ECO:0000256" key="7">
    <source>
        <dbReference type="SAM" id="SignalP"/>
    </source>
</evidence>
<keyword evidence="4" id="KW-0249">Electron transport</keyword>
<feature type="signal peptide" evidence="7">
    <location>
        <begin position="1"/>
        <end position="25"/>
    </location>
</feature>
<gene>
    <name evidence="9" type="ORF">H8792_010500</name>
</gene>
<evidence type="ECO:0000259" key="8">
    <source>
        <dbReference type="PROSITE" id="PS51007"/>
    </source>
</evidence>
<reference evidence="9 10" key="2">
    <citation type="submission" date="2020-11" db="EMBL/GenBank/DDBJ databases">
        <title>Sulfur oxidizing isolate from Hospital Hole Sinkhole.</title>
        <authorList>
            <person name="Scott K.M."/>
        </authorList>
    </citation>
    <scope>NUCLEOTIDE SEQUENCE [LARGE SCALE GENOMIC DNA]</scope>
    <source>
        <strain evidence="9 10">HH1</strain>
    </source>
</reference>
<dbReference type="InterPro" id="IPR036909">
    <property type="entry name" value="Cyt_c-like_dom_sf"/>
</dbReference>
<keyword evidence="7" id="KW-0732">Signal</keyword>
<dbReference type="PANTHER" id="PTHR33751:SF9">
    <property type="entry name" value="CYTOCHROME C4"/>
    <property type="match status" value="1"/>
</dbReference>
<evidence type="ECO:0000313" key="9">
    <source>
        <dbReference type="EMBL" id="MBF6058771.1"/>
    </source>
</evidence>
<dbReference type="Proteomes" id="UP001193680">
    <property type="component" value="Unassembled WGS sequence"/>
</dbReference>
<proteinExistence type="predicted"/>
<evidence type="ECO:0000313" key="10">
    <source>
        <dbReference type="Proteomes" id="UP001193680"/>
    </source>
</evidence>
<dbReference type="PANTHER" id="PTHR33751">
    <property type="entry name" value="CBB3-TYPE CYTOCHROME C OXIDASE SUBUNIT FIXP"/>
    <property type="match status" value="1"/>
</dbReference>
<protein>
    <submittedName>
        <fullName evidence="9">Cytochrome c</fullName>
    </submittedName>
</protein>
<evidence type="ECO:0000256" key="4">
    <source>
        <dbReference type="ARBA" id="ARBA00022982"/>
    </source>
</evidence>
<dbReference type="InterPro" id="IPR050597">
    <property type="entry name" value="Cytochrome_c_Oxidase_Subunit"/>
</dbReference>
<accession>A0ABS0C3Q7</accession>